<name>A0ABT2RWY7_9FIRM</name>
<dbReference type="CDD" id="cd00006">
    <property type="entry name" value="PTS_IIA_man"/>
    <property type="match status" value="1"/>
</dbReference>
<dbReference type="InterPro" id="IPR004701">
    <property type="entry name" value="PTS_EIIA_man-typ"/>
</dbReference>
<evidence type="ECO:0000313" key="9">
    <source>
        <dbReference type="EMBL" id="MCU6696830.1"/>
    </source>
</evidence>
<keyword evidence="4 9" id="KW-0762">Sugar transport</keyword>
<proteinExistence type="predicted"/>
<keyword evidence="2" id="KW-0813">Transport</keyword>
<dbReference type="PANTHER" id="PTHR33799">
    <property type="entry name" value="PTS PERMEASE-RELATED-RELATED"/>
    <property type="match status" value="1"/>
</dbReference>
<evidence type="ECO:0000256" key="3">
    <source>
        <dbReference type="ARBA" id="ARBA00022490"/>
    </source>
</evidence>
<feature type="domain" description="PTS EIIA type-4" evidence="8">
    <location>
        <begin position="1"/>
        <end position="128"/>
    </location>
</feature>
<dbReference type="GO" id="GO:0016740">
    <property type="term" value="F:transferase activity"/>
    <property type="evidence" value="ECO:0007669"/>
    <property type="project" value="UniProtKB-KW"/>
</dbReference>
<keyword evidence="5 9" id="KW-0808">Transferase</keyword>
<evidence type="ECO:0000313" key="10">
    <source>
        <dbReference type="Proteomes" id="UP001652461"/>
    </source>
</evidence>
<dbReference type="InterPro" id="IPR033887">
    <property type="entry name" value="PTS_IIA_man"/>
</dbReference>
<dbReference type="PROSITE" id="PS51096">
    <property type="entry name" value="PTS_EIIA_TYPE_4"/>
    <property type="match status" value="1"/>
</dbReference>
<evidence type="ECO:0000259" key="8">
    <source>
        <dbReference type="PROSITE" id="PS51096"/>
    </source>
</evidence>
<reference evidence="9 10" key="1">
    <citation type="journal article" date="2021" name="ISME Commun">
        <title>Automated analysis of genomic sequences facilitates high-throughput and comprehensive description of bacteria.</title>
        <authorList>
            <person name="Hitch T.C.A."/>
        </authorList>
    </citation>
    <scope>NUCLEOTIDE SEQUENCE [LARGE SCALE GENOMIC DNA]</scope>
    <source>
        <strain evidence="9 10">Sanger_04</strain>
    </source>
</reference>
<comment type="caution">
    <text evidence="9">The sequence shown here is derived from an EMBL/GenBank/DDBJ whole genome shotgun (WGS) entry which is preliminary data.</text>
</comment>
<dbReference type="Pfam" id="PF03610">
    <property type="entry name" value="EIIA-man"/>
    <property type="match status" value="1"/>
</dbReference>
<sequence length="142" mass="15549">MVSIIIATHGKLAEGLLDSLELITGMKDNIRTLSLERSMDVTEYGRILSDTVKEMDDLSGVIVFTDLFLASPYNQAVLGYRNIGKDDKYYVVSGVNLPMLIEAVNLRAMGKDISEIVAEAVENGKEGIHNFMGEYGQSLSVS</sequence>
<evidence type="ECO:0000256" key="2">
    <source>
        <dbReference type="ARBA" id="ARBA00022448"/>
    </source>
</evidence>
<evidence type="ECO:0000256" key="7">
    <source>
        <dbReference type="ARBA" id="ARBA00022777"/>
    </source>
</evidence>
<evidence type="ECO:0000256" key="4">
    <source>
        <dbReference type="ARBA" id="ARBA00022597"/>
    </source>
</evidence>
<comment type="subcellular location">
    <subcellularLocation>
        <location evidence="1">Cytoplasm</location>
    </subcellularLocation>
</comment>
<dbReference type="InterPro" id="IPR036662">
    <property type="entry name" value="PTS_EIIA_man-typ_sf"/>
</dbReference>
<evidence type="ECO:0000256" key="6">
    <source>
        <dbReference type="ARBA" id="ARBA00022683"/>
    </source>
</evidence>
<dbReference type="RefSeq" id="WP_158363315.1">
    <property type="nucleotide sequence ID" value="NZ_JAOQKC010000009.1"/>
</dbReference>
<evidence type="ECO:0000256" key="5">
    <source>
        <dbReference type="ARBA" id="ARBA00022679"/>
    </source>
</evidence>
<dbReference type="PANTHER" id="PTHR33799:SF1">
    <property type="entry name" value="PTS SYSTEM MANNOSE-SPECIFIC EIIAB COMPONENT-RELATED"/>
    <property type="match status" value="1"/>
</dbReference>
<dbReference type="EMBL" id="JAOQKC010000009">
    <property type="protein sequence ID" value="MCU6696830.1"/>
    <property type="molecule type" value="Genomic_DNA"/>
</dbReference>
<dbReference type="InterPro" id="IPR051471">
    <property type="entry name" value="Bacterial_PTS_sugar_comp"/>
</dbReference>
<evidence type="ECO:0000256" key="1">
    <source>
        <dbReference type="ARBA" id="ARBA00004496"/>
    </source>
</evidence>
<gene>
    <name evidence="9" type="ORF">OCV63_07955</name>
</gene>
<dbReference type="Proteomes" id="UP001652461">
    <property type="component" value="Unassembled WGS sequence"/>
</dbReference>
<dbReference type="SUPFAM" id="SSF53062">
    <property type="entry name" value="PTS system fructose IIA component-like"/>
    <property type="match status" value="1"/>
</dbReference>
<accession>A0ABT2RWY7</accession>
<dbReference type="Gene3D" id="3.40.50.510">
    <property type="entry name" value="Phosphotransferase system, mannose-type IIA component"/>
    <property type="match status" value="1"/>
</dbReference>
<organism evidence="9 10">
    <name type="scientific">Laedolimicola ammoniilytica</name>
    <dbReference type="NCBI Taxonomy" id="2981771"/>
    <lineage>
        <taxon>Bacteria</taxon>
        <taxon>Bacillati</taxon>
        <taxon>Bacillota</taxon>
        <taxon>Clostridia</taxon>
        <taxon>Lachnospirales</taxon>
        <taxon>Lachnospiraceae</taxon>
        <taxon>Laedolimicola</taxon>
    </lineage>
</organism>
<keyword evidence="6" id="KW-0598">Phosphotransferase system</keyword>
<keyword evidence="10" id="KW-1185">Reference proteome</keyword>
<keyword evidence="3" id="KW-0963">Cytoplasm</keyword>
<protein>
    <submittedName>
        <fullName evidence="9">PTS sugar transporter subunit IIA</fullName>
    </submittedName>
</protein>
<keyword evidence="7" id="KW-0418">Kinase</keyword>